<name>A0A8T2ZT22_POPDE</name>
<comment type="caution">
    <text evidence="1">The sequence shown here is derived from an EMBL/GenBank/DDBJ whole genome shotgun (WGS) entry which is preliminary data.</text>
</comment>
<dbReference type="Proteomes" id="UP000807159">
    <property type="component" value="Chromosome 1"/>
</dbReference>
<evidence type="ECO:0000313" key="2">
    <source>
        <dbReference type="Proteomes" id="UP000807159"/>
    </source>
</evidence>
<evidence type="ECO:0000313" key="1">
    <source>
        <dbReference type="EMBL" id="KAH8520556.1"/>
    </source>
</evidence>
<protein>
    <submittedName>
        <fullName evidence="1">Uncharacterized protein</fullName>
    </submittedName>
</protein>
<gene>
    <name evidence="1" type="ORF">H0E87_001846</name>
</gene>
<accession>A0A8T2ZT22</accession>
<dbReference type="EMBL" id="JACEGQ020000001">
    <property type="protein sequence ID" value="KAH8520556.1"/>
    <property type="molecule type" value="Genomic_DNA"/>
</dbReference>
<keyword evidence="2" id="KW-1185">Reference proteome</keyword>
<dbReference type="AlphaFoldDB" id="A0A8T2ZT22"/>
<sequence length="106" mass="11494">MGNGSLFCGREDEAACGRGAAAVVEDQRKGRGLPRFGFEREGAVPCYRLLRKEIPVGGRLRCEWSLILQEKWRWLGGLVVWLVVGEGKKEKESCGGLGGEENGGTG</sequence>
<organism evidence="1 2">
    <name type="scientific">Populus deltoides</name>
    <name type="common">Eastern poplar</name>
    <name type="synonym">Eastern cottonwood</name>
    <dbReference type="NCBI Taxonomy" id="3696"/>
    <lineage>
        <taxon>Eukaryota</taxon>
        <taxon>Viridiplantae</taxon>
        <taxon>Streptophyta</taxon>
        <taxon>Embryophyta</taxon>
        <taxon>Tracheophyta</taxon>
        <taxon>Spermatophyta</taxon>
        <taxon>Magnoliopsida</taxon>
        <taxon>eudicotyledons</taxon>
        <taxon>Gunneridae</taxon>
        <taxon>Pentapetalae</taxon>
        <taxon>rosids</taxon>
        <taxon>fabids</taxon>
        <taxon>Malpighiales</taxon>
        <taxon>Salicaceae</taxon>
        <taxon>Saliceae</taxon>
        <taxon>Populus</taxon>
    </lineage>
</organism>
<reference evidence="1" key="1">
    <citation type="journal article" date="2021" name="J. Hered.">
        <title>Genome Assembly of Salicaceae Populus deltoides (Eastern Cottonwood) I-69 Based on Nanopore Sequencing and Hi-C Technologies.</title>
        <authorList>
            <person name="Bai S."/>
            <person name="Wu H."/>
            <person name="Zhang J."/>
            <person name="Pan Z."/>
            <person name="Zhao W."/>
            <person name="Li Z."/>
            <person name="Tong C."/>
        </authorList>
    </citation>
    <scope>NUCLEOTIDE SEQUENCE</scope>
    <source>
        <tissue evidence="1">Leaf</tissue>
    </source>
</reference>
<proteinExistence type="predicted"/>